<organism evidence="2 3">
    <name type="scientific">Agrobacterium tumefaciens</name>
    <dbReference type="NCBI Taxonomy" id="358"/>
    <lineage>
        <taxon>Bacteria</taxon>
        <taxon>Pseudomonadati</taxon>
        <taxon>Pseudomonadota</taxon>
        <taxon>Alphaproteobacteria</taxon>
        <taxon>Hyphomicrobiales</taxon>
        <taxon>Rhizobiaceae</taxon>
        <taxon>Rhizobium/Agrobacterium group</taxon>
        <taxon>Agrobacterium</taxon>
        <taxon>Agrobacterium tumefaciens complex</taxon>
    </lineage>
</organism>
<protein>
    <recommendedName>
        <fullName evidence="1">VOC domain-containing protein</fullName>
    </recommendedName>
</protein>
<reference evidence="2 3" key="1">
    <citation type="submission" date="2014-12" db="EMBL/GenBank/DDBJ databases">
        <title>16Stimator: statistical estimation of ribosomal gene copy numbers from draft genome assemblies.</title>
        <authorList>
            <person name="Perisin M.A."/>
            <person name="Vetter M."/>
            <person name="Gilbert J.A."/>
            <person name="Bergelson J."/>
        </authorList>
    </citation>
    <scope>NUCLEOTIDE SEQUENCE [LARGE SCALE GENOMIC DNA]</scope>
    <source>
        <strain evidence="2 3">MEJ076</strain>
    </source>
</reference>
<sequence>MPATEAFLDHAAFYVRDIAPHIVFFRDVLGMTVTQLDGPADKPRQAWLLGGIQLIEDPSFSGTEGRFGHLGLICADVPAAIEAALVHGARQTSKGAHWLELPDGLLIELLPDNKQAVQIARGLDPRI</sequence>
<dbReference type="InterPro" id="IPR037523">
    <property type="entry name" value="VOC_core"/>
</dbReference>
<evidence type="ECO:0000313" key="2">
    <source>
        <dbReference type="EMBL" id="KIQ03709.1"/>
    </source>
</evidence>
<name>A0A0D0KYW2_AGRTU</name>
<dbReference type="InterPro" id="IPR029068">
    <property type="entry name" value="Glyas_Bleomycin-R_OHBP_Dase"/>
</dbReference>
<dbReference type="OrthoDB" id="6874672at2"/>
<dbReference type="Pfam" id="PF18029">
    <property type="entry name" value="Glyoxalase_6"/>
    <property type="match status" value="1"/>
</dbReference>
<gene>
    <name evidence="2" type="ORF">RU07_06760</name>
</gene>
<evidence type="ECO:0000259" key="1">
    <source>
        <dbReference type="PROSITE" id="PS51819"/>
    </source>
</evidence>
<evidence type="ECO:0000313" key="3">
    <source>
        <dbReference type="Proteomes" id="UP000035017"/>
    </source>
</evidence>
<dbReference type="EMBL" id="JXQV01000006">
    <property type="protein sequence ID" value="KIQ03709.1"/>
    <property type="molecule type" value="Genomic_DNA"/>
</dbReference>
<dbReference type="Proteomes" id="UP000035017">
    <property type="component" value="Unassembled WGS sequence"/>
</dbReference>
<feature type="domain" description="VOC" evidence="1">
    <location>
        <begin position="7"/>
        <end position="127"/>
    </location>
</feature>
<proteinExistence type="predicted"/>
<dbReference type="InterPro" id="IPR041581">
    <property type="entry name" value="Glyoxalase_6"/>
</dbReference>
<dbReference type="AlphaFoldDB" id="A0A0D0KYW2"/>
<dbReference type="CDD" id="cd06587">
    <property type="entry name" value="VOC"/>
    <property type="match status" value="1"/>
</dbReference>
<dbReference type="SUPFAM" id="SSF54593">
    <property type="entry name" value="Glyoxalase/Bleomycin resistance protein/Dihydroxybiphenyl dioxygenase"/>
    <property type="match status" value="1"/>
</dbReference>
<comment type="caution">
    <text evidence="2">The sequence shown here is derived from an EMBL/GenBank/DDBJ whole genome shotgun (WGS) entry which is preliminary data.</text>
</comment>
<accession>A0A0D0KYW2</accession>
<dbReference type="Gene3D" id="3.10.180.10">
    <property type="entry name" value="2,3-Dihydroxybiphenyl 1,2-Dioxygenase, domain 1"/>
    <property type="match status" value="1"/>
</dbReference>
<dbReference type="PROSITE" id="PS51819">
    <property type="entry name" value="VOC"/>
    <property type="match status" value="1"/>
</dbReference>